<gene>
    <name evidence="2" type="ORF">B296_00016945</name>
</gene>
<dbReference type="Proteomes" id="UP000287651">
    <property type="component" value="Unassembled WGS sequence"/>
</dbReference>
<dbReference type="EMBL" id="AMZH03005591">
    <property type="protein sequence ID" value="RRT66022.1"/>
    <property type="molecule type" value="Genomic_DNA"/>
</dbReference>
<reference evidence="2 3" key="1">
    <citation type="journal article" date="2014" name="Agronomy (Basel)">
        <title>A Draft Genome Sequence for Ensete ventricosum, the Drought-Tolerant Tree Against Hunger.</title>
        <authorList>
            <person name="Harrison J."/>
            <person name="Moore K.A."/>
            <person name="Paszkiewicz K."/>
            <person name="Jones T."/>
            <person name="Grant M."/>
            <person name="Ambacheew D."/>
            <person name="Muzemil S."/>
            <person name="Studholme D.J."/>
        </authorList>
    </citation>
    <scope>NUCLEOTIDE SEQUENCE [LARGE SCALE GENOMIC DNA]</scope>
</reference>
<evidence type="ECO:0000256" key="1">
    <source>
        <dbReference type="SAM" id="MobiDB-lite"/>
    </source>
</evidence>
<evidence type="ECO:0000313" key="3">
    <source>
        <dbReference type="Proteomes" id="UP000287651"/>
    </source>
</evidence>
<sequence>MNSAAPLLPTADLAAIFPIFPTQAAGHPCPCCSSSPPFILQQLHIVVALSLSHLFLHRSPLFLSSLPPPPAIPVISLPSLAARTKSRHRSPAQPAFCSQPLPPAMATAALPRPHYGHPLLPPTPLPHDLPEPTSNAPAPSSASPFLSPQSQPKPSQMLTSSSSSASSAFSSLCRSPCRTPLPPSLLLSHFYHSQALLYRSLDLLFFITTASSLAATSLVAVVAFKCAPSVDPPYCHRFTLLPLLPLLVVNISSKKESRHYLFFNYCFICLLS</sequence>
<evidence type="ECO:0000313" key="2">
    <source>
        <dbReference type="EMBL" id="RRT66022.1"/>
    </source>
</evidence>
<feature type="region of interest" description="Disordered" evidence="1">
    <location>
        <begin position="112"/>
        <end position="162"/>
    </location>
</feature>
<organism evidence="2 3">
    <name type="scientific">Ensete ventricosum</name>
    <name type="common">Abyssinian banana</name>
    <name type="synonym">Musa ensete</name>
    <dbReference type="NCBI Taxonomy" id="4639"/>
    <lineage>
        <taxon>Eukaryota</taxon>
        <taxon>Viridiplantae</taxon>
        <taxon>Streptophyta</taxon>
        <taxon>Embryophyta</taxon>
        <taxon>Tracheophyta</taxon>
        <taxon>Spermatophyta</taxon>
        <taxon>Magnoliopsida</taxon>
        <taxon>Liliopsida</taxon>
        <taxon>Zingiberales</taxon>
        <taxon>Musaceae</taxon>
        <taxon>Ensete</taxon>
    </lineage>
</organism>
<accession>A0A426ZPT0</accession>
<proteinExistence type="predicted"/>
<dbReference type="AlphaFoldDB" id="A0A426ZPT0"/>
<feature type="compositionally biased region" description="Low complexity" evidence="1">
    <location>
        <begin position="131"/>
        <end position="150"/>
    </location>
</feature>
<comment type="caution">
    <text evidence="2">The sequence shown here is derived from an EMBL/GenBank/DDBJ whole genome shotgun (WGS) entry which is preliminary data.</text>
</comment>
<name>A0A426ZPT0_ENSVE</name>
<protein>
    <submittedName>
        <fullName evidence="2">Uncharacterized protein</fullName>
    </submittedName>
</protein>